<name>A0A1G7YGN9_9BURK</name>
<dbReference type="EMBL" id="FNCJ01000006">
    <property type="protein sequence ID" value="SDG95671.1"/>
    <property type="molecule type" value="Genomic_DNA"/>
</dbReference>
<accession>A0A1G7YGN9</accession>
<dbReference type="Gene3D" id="1.10.10.1190">
    <property type="entry name" value="Antirestriction protein ArdA, domain 3"/>
    <property type="match status" value="1"/>
</dbReference>
<evidence type="ECO:0000313" key="1">
    <source>
        <dbReference type="EMBL" id="SDG95671.1"/>
    </source>
</evidence>
<reference evidence="1 2" key="1">
    <citation type="submission" date="2016-10" db="EMBL/GenBank/DDBJ databases">
        <authorList>
            <person name="de Groot N.N."/>
        </authorList>
    </citation>
    <scope>NUCLEOTIDE SEQUENCE [LARGE SCALE GENOMIC DNA]</scope>
    <source>
        <strain evidence="1 2">LMG 2247</strain>
    </source>
</reference>
<sequence length="198" mass="22191">MTTSNQPNPANLNSNDASVPLALPTAHQTAAYGNRYCAVPYGYSGRSFYFSDMEEYSKGYEAGLPMIEEYSIEFIDGSTGDAQLFNALKIDQSTLERWFDEVEDLNDNEKAALFFLVDNNGMDLDDAMDKRDDVMLREGSELDAGTEIFDEMYMDNMPAGAKSYVDYESFARDLRLNGEIVEFEFDGTTYTCVNASSL</sequence>
<proteinExistence type="predicted"/>
<dbReference type="AlphaFoldDB" id="A0A1G7YGN9"/>
<dbReference type="Pfam" id="PF07275">
    <property type="entry name" value="ArdA"/>
    <property type="match status" value="1"/>
</dbReference>
<evidence type="ECO:0000313" key="2">
    <source>
        <dbReference type="Proteomes" id="UP000199706"/>
    </source>
</evidence>
<dbReference type="Proteomes" id="UP000199706">
    <property type="component" value="Unassembled WGS sequence"/>
</dbReference>
<gene>
    <name evidence="1" type="ORF">SAMN05216466_106180</name>
</gene>
<dbReference type="InterPro" id="IPR009899">
    <property type="entry name" value="ArdA"/>
</dbReference>
<organism evidence="1 2">
    <name type="scientific">Paraburkholderia phenazinium</name>
    <dbReference type="NCBI Taxonomy" id="60549"/>
    <lineage>
        <taxon>Bacteria</taxon>
        <taxon>Pseudomonadati</taxon>
        <taxon>Pseudomonadota</taxon>
        <taxon>Betaproteobacteria</taxon>
        <taxon>Burkholderiales</taxon>
        <taxon>Burkholderiaceae</taxon>
        <taxon>Paraburkholderia</taxon>
    </lineage>
</organism>
<protein>
    <submittedName>
        <fullName evidence="1">Antirestriction protein (ArdA)</fullName>
    </submittedName>
</protein>
<dbReference type="RefSeq" id="WP_176860754.1">
    <property type="nucleotide sequence ID" value="NZ_FNCJ01000006.1"/>
</dbReference>
<dbReference type="InterPro" id="IPR041893">
    <property type="entry name" value="ArdA_dom3"/>
</dbReference>